<gene>
    <name evidence="11" type="ORF">RG1141_CH41580</name>
</gene>
<dbReference type="AlphaFoldDB" id="A0A068TD87"/>
<evidence type="ECO:0000256" key="3">
    <source>
        <dbReference type="ARBA" id="ARBA00022475"/>
    </source>
</evidence>
<comment type="subcellular location">
    <subcellularLocation>
        <location evidence="1 9">Cell inner membrane</location>
        <topology evidence="1 9">Multi-pass membrane protein</topology>
    </subcellularLocation>
</comment>
<feature type="transmembrane region" description="Helical" evidence="9">
    <location>
        <begin position="60"/>
        <end position="78"/>
    </location>
</feature>
<keyword evidence="2 9" id="KW-0813">Transport</keyword>
<feature type="transmembrane region" description="Helical" evidence="9">
    <location>
        <begin position="140"/>
        <end position="164"/>
    </location>
</feature>
<dbReference type="Proteomes" id="UP000028186">
    <property type="component" value="Chromosome I"/>
</dbReference>
<dbReference type="RefSeq" id="WP_051899927.1">
    <property type="nucleotide sequence ID" value="NZ_HG938355.1"/>
</dbReference>
<comment type="similarity">
    <text evidence="8 9">Belongs to the TRAP transporter small permease family.</text>
</comment>
<evidence type="ECO:0000259" key="10">
    <source>
        <dbReference type="Pfam" id="PF04290"/>
    </source>
</evidence>
<dbReference type="GO" id="GO:0022857">
    <property type="term" value="F:transmembrane transporter activity"/>
    <property type="evidence" value="ECO:0007669"/>
    <property type="project" value="UniProtKB-UniRule"/>
</dbReference>
<keyword evidence="7 9" id="KW-0472">Membrane</keyword>
<dbReference type="EMBL" id="HG938355">
    <property type="protein sequence ID" value="CDN56472.1"/>
    <property type="molecule type" value="Genomic_DNA"/>
</dbReference>
<dbReference type="Pfam" id="PF04290">
    <property type="entry name" value="DctQ"/>
    <property type="match status" value="1"/>
</dbReference>
<dbReference type="HOGENOM" id="CLU_086356_2_3_5"/>
<evidence type="ECO:0000256" key="2">
    <source>
        <dbReference type="ARBA" id="ARBA00022448"/>
    </source>
</evidence>
<organism evidence="11 12">
    <name type="scientific">Neorhizobium galegae bv. officinalis bv. officinalis str. HAMBI 1141</name>
    <dbReference type="NCBI Taxonomy" id="1028801"/>
    <lineage>
        <taxon>Bacteria</taxon>
        <taxon>Pseudomonadati</taxon>
        <taxon>Pseudomonadota</taxon>
        <taxon>Alphaproteobacteria</taxon>
        <taxon>Hyphomicrobiales</taxon>
        <taxon>Rhizobiaceae</taxon>
        <taxon>Rhizobium/Agrobacterium group</taxon>
        <taxon>Neorhizobium</taxon>
    </lineage>
</organism>
<feature type="transmembrane region" description="Helical" evidence="9">
    <location>
        <begin position="21"/>
        <end position="40"/>
    </location>
</feature>
<dbReference type="PANTHER" id="PTHR35011:SF10">
    <property type="entry name" value="TRAP TRANSPORTER SMALL PERMEASE PROTEIN"/>
    <property type="match status" value="1"/>
</dbReference>
<keyword evidence="6 9" id="KW-1133">Transmembrane helix</keyword>
<evidence type="ECO:0000256" key="6">
    <source>
        <dbReference type="ARBA" id="ARBA00022989"/>
    </source>
</evidence>
<proteinExistence type="inferred from homology"/>
<dbReference type="GO" id="GO:0015740">
    <property type="term" value="P:C4-dicarboxylate transport"/>
    <property type="evidence" value="ECO:0007669"/>
    <property type="project" value="TreeGrafter"/>
</dbReference>
<protein>
    <recommendedName>
        <fullName evidence="9">TRAP transporter small permease protein</fullName>
    </recommendedName>
</protein>
<feature type="transmembrane region" description="Helical" evidence="9">
    <location>
        <begin position="99"/>
        <end position="120"/>
    </location>
</feature>
<dbReference type="eggNOG" id="COG3090">
    <property type="taxonomic scope" value="Bacteria"/>
</dbReference>
<sequence length="194" mass="21120">MSSVDPHHSILPEFLRRALDGLYLAAGYLGGVFLVATFAIMLSLSAGRPLGVDIPAGDDFTAWCMAATAFLPLAHTFRSAELIRMGLLIDRIGGAPRRALEIGCTVVATLAVGYFAWYAVDMTLTSWKFNDVSQGVVPVPLWIPQIGMSLGLVILEIAFVDELLHLLFGGMPRYEKPVPKTKEEIIERVMESGV</sequence>
<name>A0A068TD87_NEOGA</name>
<dbReference type="GO" id="GO:0005886">
    <property type="term" value="C:plasma membrane"/>
    <property type="evidence" value="ECO:0007669"/>
    <property type="project" value="UniProtKB-SubCell"/>
</dbReference>
<accession>A0A068TD87</accession>
<evidence type="ECO:0000313" key="11">
    <source>
        <dbReference type="EMBL" id="CDN56472.1"/>
    </source>
</evidence>
<keyword evidence="3" id="KW-1003">Cell membrane</keyword>
<evidence type="ECO:0000313" key="12">
    <source>
        <dbReference type="Proteomes" id="UP000028186"/>
    </source>
</evidence>
<evidence type="ECO:0000256" key="4">
    <source>
        <dbReference type="ARBA" id="ARBA00022519"/>
    </source>
</evidence>
<keyword evidence="4 9" id="KW-0997">Cell inner membrane</keyword>
<comment type="subunit">
    <text evidence="9">The complex comprises the extracytoplasmic solute receptor protein and the two transmembrane proteins.</text>
</comment>
<dbReference type="PATRIC" id="fig|1028801.3.peg.4230"/>
<reference evidence="12" key="1">
    <citation type="journal article" date="2014" name="BMC Genomics">
        <title>Genome sequencing of two Neorhizobium galegae strains reveals a noeT gene responsible for the unusual acetylation of the nodulation factors.</title>
        <authorList>
            <person name="Osterman J."/>
            <person name="Marsh J."/>
            <person name="Laine P.K."/>
            <person name="Zeng Z."/>
            <person name="Alatalo E."/>
            <person name="Sullivan J.T."/>
            <person name="Young J.P."/>
            <person name="Thomas-Oates J."/>
            <person name="Paulin L."/>
            <person name="Lindstrom K."/>
        </authorList>
    </citation>
    <scope>NUCLEOTIDE SEQUENCE [LARGE SCALE GENOMIC DNA]</scope>
    <source>
        <strain evidence="12">HAMBI 1141</strain>
    </source>
</reference>
<dbReference type="InterPro" id="IPR007387">
    <property type="entry name" value="TRAP_DctQ"/>
</dbReference>
<feature type="domain" description="Tripartite ATP-independent periplasmic transporters DctQ component" evidence="10">
    <location>
        <begin position="46"/>
        <end position="167"/>
    </location>
</feature>
<evidence type="ECO:0000256" key="9">
    <source>
        <dbReference type="RuleBase" id="RU369079"/>
    </source>
</evidence>
<dbReference type="PANTHER" id="PTHR35011">
    <property type="entry name" value="2,3-DIKETO-L-GULONATE TRAP TRANSPORTER SMALL PERMEASE PROTEIN YIAM"/>
    <property type="match status" value="1"/>
</dbReference>
<evidence type="ECO:0000256" key="1">
    <source>
        <dbReference type="ARBA" id="ARBA00004429"/>
    </source>
</evidence>
<evidence type="ECO:0000256" key="8">
    <source>
        <dbReference type="ARBA" id="ARBA00038436"/>
    </source>
</evidence>
<comment type="function">
    <text evidence="9">Part of the tripartite ATP-independent periplasmic (TRAP) transport system.</text>
</comment>
<evidence type="ECO:0000256" key="7">
    <source>
        <dbReference type="ARBA" id="ARBA00023136"/>
    </source>
</evidence>
<keyword evidence="5 9" id="KW-0812">Transmembrane</keyword>
<dbReference type="InterPro" id="IPR055348">
    <property type="entry name" value="DctQ"/>
</dbReference>
<dbReference type="KEGG" id="ngl:RG1141_CH41580"/>
<evidence type="ECO:0000256" key="5">
    <source>
        <dbReference type="ARBA" id="ARBA00022692"/>
    </source>
</evidence>